<evidence type="ECO:0000313" key="3">
    <source>
        <dbReference type="Proteomes" id="UP000182517"/>
    </source>
</evidence>
<protein>
    <submittedName>
        <fullName evidence="2">Cupin</fullName>
    </submittedName>
</protein>
<dbReference type="PANTHER" id="PTHR37694">
    <property type="entry name" value="SLR8022 PROTEIN"/>
    <property type="match status" value="1"/>
</dbReference>
<keyword evidence="3" id="KW-1185">Reference proteome</keyword>
<reference evidence="2 3" key="1">
    <citation type="journal article" date="2017" name="Genome Announc.">
        <title>Complete Genome Sequences of Two Acetylene-Fermenting Pelobacter acetylenicus Strains.</title>
        <authorList>
            <person name="Sutton J.M."/>
            <person name="Baesman S.M."/>
            <person name="Fierst J.L."/>
            <person name="Poret-Peterson A.T."/>
            <person name="Oremland R.S."/>
            <person name="Dunlap D.S."/>
            <person name="Akob D.M."/>
        </authorList>
    </citation>
    <scope>NUCLEOTIDE SEQUENCE [LARGE SCALE GENOMIC DNA]</scope>
    <source>
        <strain evidence="2 3">SFB93</strain>
    </source>
</reference>
<name>A0A1L3GND9_9BACT</name>
<evidence type="ECO:0000313" key="2">
    <source>
        <dbReference type="EMBL" id="APG27447.1"/>
    </source>
</evidence>
<dbReference type="AlphaFoldDB" id="A0A1L3GND9"/>
<dbReference type="RefSeq" id="WP_072283414.1">
    <property type="nucleotide sequence ID" value="NZ_CP015519.1"/>
</dbReference>
<dbReference type="Proteomes" id="UP000182517">
    <property type="component" value="Chromosome"/>
</dbReference>
<dbReference type="InterPro" id="IPR014710">
    <property type="entry name" value="RmlC-like_jellyroll"/>
</dbReference>
<dbReference type="CDD" id="cd02230">
    <property type="entry name" value="cupin_HP0902-like"/>
    <property type="match status" value="1"/>
</dbReference>
<feature type="domain" description="Cupin type-2" evidence="1">
    <location>
        <begin position="44"/>
        <end position="101"/>
    </location>
</feature>
<gene>
    <name evidence="2" type="ORF">A7E78_06075</name>
</gene>
<proteinExistence type="predicted"/>
<evidence type="ECO:0000259" key="1">
    <source>
        <dbReference type="Pfam" id="PF07883"/>
    </source>
</evidence>
<dbReference type="KEGG" id="pef:A7E78_06075"/>
<accession>A0A1L3GND9</accession>
<dbReference type="PANTHER" id="PTHR37694:SF1">
    <property type="entry name" value="SLR8022 PROTEIN"/>
    <property type="match status" value="1"/>
</dbReference>
<dbReference type="Gene3D" id="2.60.120.10">
    <property type="entry name" value="Jelly Rolls"/>
    <property type="match status" value="1"/>
</dbReference>
<organism evidence="2 3">
    <name type="scientific">Syntrophotalea acetylenivorans</name>
    <dbReference type="NCBI Taxonomy" id="1842532"/>
    <lineage>
        <taxon>Bacteria</taxon>
        <taxon>Pseudomonadati</taxon>
        <taxon>Thermodesulfobacteriota</taxon>
        <taxon>Desulfuromonadia</taxon>
        <taxon>Desulfuromonadales</taxon>
        <taxon>Syntrophotaleaceae</taxon>
        <taxon>Syntrophotalea</taxon>
    </lineage>
</organism>
<dbReference type="STRING" id="1842532.A7E78_06075"/>
<dbReference type="EMBL" id="CP015519">
    <property type="protein sequence ID" value="APG27447.1"/>
    <property type="molecule type" value="Genomic_DNA"/>
</dbReference>
<sequence length="120" mass="13063">MSTKKQEPNMPAATPTELAAMIDYQEGSVVSRTLQQDEVGTLTVFSFDQGQGLSEHTSPFNAYVQILDGQAEITIGGKSVIVQTGQLILMPGGIPHQLDAVQRFKMLLTLFRTSQPAKQI</sequence>
<dbReference type="SUPFAM" id="SSF51182">
    <property type="entry name" value="RmlC-like cupins"/>
    <property type="match status" value="1"/>
</dbReference>
<dbReference type="InterPro" id="IPR013096">
    <property type="entry name" value="Cupin_2"/>
</dbReference>
<dbReference type="InterPro" id="IPR011051">
    <property type="entry name" value="RmlC_Cupin_sf"/>
</dbReference>
<dbReference type="Pfam" id="PF07883">
    <property type="entry name" value="Cupin_2"/>
    <property type="match status" value="1"/>
</dbReference>